<evidence type="ECO:0000256" key="3">
    <source>
        <dbReference type="ARBA" id="ARBA00022452"/>
    </source>
</evidence>
<evidence type="ECO:0000256" key="4">
    <source>
        <dbReference type="ARBA" id="ARBA00022692"/>
    </source>
</evidence>
<evidence type="ECO:0000256" key="10">
    <source>
        <dbReference type="PROSITE-ProRule" id="PRU01360"/>
    </source>
</evidence>
<keyword evidence="7 10" id="KW-0472">Membrane</keyword>
<comment type="similarity">
    <text evidence="10 11">Belongs to the TonB-dependent receptor family.</text>
</comment>
<keyword evidence="4 10" id="KW-0812">Transmembrane</keyword>
<dbReference type="Gene3D" id="2.60.40.1120">
    <property type="entry name" value="Carboxypeptidase-like, regulatory domain"/>
    <property type="match status" value="1"/>
</dbReference>
<dbReference type="PANTHER" id="PTHR30069:SF29">
    <property type="entry name" value="HEMOGLOBIN AND HEMOGLOBIN-HAPTOGLOBIN-BINDING PROTEIN 1-RELATED"/>
    <property type="match status" value="1"/>
</dbReference>
<reference evidence="15" key="1">
    <citation type="submission" date="2018-02" db="EMBL/GenBank/DDBJ databases">
        <authorList>
            <person name="Clavel T."/>
            <person name="Strowig T."/>
        </authorList>
    </citation>
    <scope>NUCLEOTIDE SEQUENCE [LARGE SCALE GENOMIC DNA]</scope>
    <source>
        <strain evidence="15">DSM 100764</strain>
    </source>
</reference>
<dbReference type="InterPro" id="IPR036942">
    <property type="entry name" value="Beta-barrel_TonB_sf"/>
</dbReference>
<keyword evidence="8 14" id="KW-0675">Receptor</keyword>
<gene>
    <name evidence="14" type="ORF">C5O25_04455</name>
</gene>
<dbReference type="Proteomes" id="UP000244925">
    <property type="component" value="Unassembled WGS sequence"/>
</dbReference>
<dbReference type="InterPro" id="IPR039426">
    <property type="entry name" value="TonB-dep_rcpt-like"/>
</dbReference>
<keyword evidence="3 10" id="KW-1134">Transmembrane beta strand</keyword>
<dbReference type="InterPro" id="IPR037066">
    <property type="entry name" value="Plug_dom_sf"/>
</dbReference>
<evidence type="ECO:0000259" key="12">
    <source>
        <dbReference type="Pfam" id="PF00593"/>
    </source>
</evidence>
<evidence type="ECO:0000256" key="7">
    <source>
        <dbReference type="ARBA" id="ARBA00023136"/>
    </source>
</evidence>
<feature type="domain" description="TonB-dependent receptor-like beta-barrel" evidence="12">
    <location>
        <begin position="319"/>
        <end position="684"/>
    </location>
</feature>
<keyword evidence="6 11" id="KW-0798">TonB box</keyword>
<feature type="domain" description="TonB-dependent receptor plug" evidence="13">
    <location>
        <begin position="123"/>
        <end position="228"/>
    </location>
</feature>
<dbReference type="SUPFAM" id="SSF56935">
    <property type="entry name" value="Porins"/>
    <property type="match status" value="1"/>
</dbReference>
<evidence type="ECO:0000256" key="11">
    <source>
        <dbReference type="RuleBase" id="RU003357"/>
    </source>
</evidence>
<keyword evidence="9 10" id="KW-0998">Cell outer membrane</keyword>
<accession>A0A2V1J167</accession>
<dbReference type="RefSeq" id="WP_107035528.1">
    <property type="nucleotide sequence ID" value="NZ_CAONGC010000001.1"/>
</dbReference>
<evidence type="ECO:0000256" key="6">
    <source>
        <dbReference type="ARBA" id="ARBA00023077"/>
    </source>
</evidence>
<evidence type="ECO:0000256" key="2">
    <source>
        <dbReference type="ARBA" id="ARBA00022448"/>
    </source>
</evidence>
<evidence type="ECO:0000256" key="1">
    <source>
        <dbReference type="ARBA" id="ARBA00004571"/>
    </source>
</evidence>
<name>A0A2V1J167_9BACT</name>
<dbReference type="Gene3D" id="2.40.170.20">
    <property type="entry name" value="TonB-dependent receptor, beta-barrel domain"/>
    <property type="match status" value="1"/>
</dbReference>
<dbReference type="CDD" id="cd01347">
    <property type="entry name" value="ligand_gated_channel"/>
    <property type="match status" value="1"/>
</dbReference>
<protein>
    <submittedName>
        <fullName evidence="14">TonB-dependent receptor</fullName>
    </submittedName>
</protein>
<dbReference type="GO" id="GO:0009279">
    <property type="term" value="C:cell outer membrane"/>
    <property type="evidence" value="ECO:0007669"/>
    <property type="project" value="UniProtKB-SubCell"/>
</dbReference>
<evidence type="ECO:0000313" key="14">
    <source>
        <dbReference type="EMBL" id="PWB08425.1"/>
    </source>
</evidence>
<evidence type="ECO:0000313" key="15">
    <source>
        <dbReference type="Proteomes" id="UP000244925"/>
    </source>
</evidence>
<sequence>MTSMTGSLKPALLSAVGLLFPLTGLADTYVGKVLDETGSPLPGAVVRIEGHGQPVTTGADGRYSFEIPSRSTARITVSYIGYATGDAIIRSEGSEKDNTVRLSSDPTMLNEVVITATRTPKALKDVPVVTRVISAEEIGKTDATNIQDLLTEELPGLEFGFAMSQETSLNMSGFGGNAILFLVDGERLAGETMDNVDYNRLNLENVGKVEIVKGASSALYGANAVGGVVNLITKEHDEPWRLNLNSRYRNAGKEWRTGGDLSFNSGKWNSNTSVQHSTMNTIRLTDAFDTESKIHEIYGGTTLNIKERLTYRVSERLRLIARGGYFARTSDRANYDDHYHDYNGGLRGVWDIDESQNLEVSYGYDQYDKSRYTGGRRTHDHDYSNRQHIAHGLYTKFWGANGLTVGADYMHDYLNTYQFTDNASHSQTSVDAFVQFDYNPLSWLNIIASVRDDYFSASDNNAVTSRIATMFKLRPLSVRASYAGGFRAPTLKEMYMCFDMAGIQMIYGNPDLKPEKSHNFNLALEHNGQVRGGILAGSYSLTLSGYYNYYDRRITTTDFPGTDRLEEGAIYANEDGVRVAGADFNARYRTASGLGASLSYNYLHVAHRSLDSQFSQPRPHSATWRIDYERRLCSAYKLYAGLSGRYLSKASSRYDTDGAYSLWKFTLQQRIWRGISVNFIIDNLLNYKPKTYYWNSAPTNGRTWSAGLSIDVNDIFK</sequence>
<dbReference type="EMBL" id="PUBV01000006">
    <property type="protein sequence ID" value="PWB08425.1"/>
    <property type="molecule type" value="Genomic_DNA"/>
</dbReference>
<comment type="subcellular location">
    <subcellularLocation>
        <location evidence="1 10">Cell outer membrane</location>
        <topology evidence="1 10">Multi-pass membrane protein</topology>
    </subcellularLocation>
</comment>
<evidence type="ECO:0000256" key="5">
    <source>
        <dbReference type="ARBA" id="ARBA00022729"/>
    </source>
</evidence>
<evidence type="ECO:0000259" key="13">
    <source>
        <dbReference type="Pfam" id="PF07715"/>
    </source>
</evidence>
<dbReference type="Gene3D" id="2.170.130.10">
    <property type="entry name" value="TonB-dependent receptor, plug domain"/>
    <property type="match status" value="1"/>
</dbReference>
<keyword evidence="5" id="KW-0732">Signal</keyword>
<dbReference type="GO" id="GO:0015344">
    <property type="term" value="F:siderophore uptake transmembrane transporter activity"/>
    <property type="evidence" value="ECO:0007669"/>
    <property type="project" value="TreeGrafter"/>
</dbReference>
<dbReference type="Pfam" id="PF00593">
    <property type="entry name" value="TonB_dep_Rec_b-barrel"/>
    <property type="match status" value="1"/>
</dbReference>
<dbReference type="SUPFAM" id="SSF49464">
    <property type="entry name" value="Carboxypeptidase regulatory domain-like"/>
    <property type="match status" value="1"/>
</dbReference>
<comment type="caution">
    <text evidence="14">The sequence shown here is derived from an EMBL/GenBank/DDBJ whole genome shotgun (WGS) entry which is preliminary data.</text>
</comment>
<organism evidence="14 15">
    <name type="scientific">Paramuribaculum intestinale</name>
    <dbReference type="NCBI Taxonomy" id="2094151"/>
    <lineage>
        <taxon>Bacteria</taxon>
        <taxon>Pseudomonadati</taxon>
        <taxon>Bacteroidota</taxon>
        <taxon>Bacteroidia</taxon>
        <taxon>Bacteroidales</taxon>
        <taxon>Muribaculaceae</taxon>
        <taxon>Paramuribaculum</taxon>
    </lineage>
</organism>
<dbReference type="AlphaFoldDB" id="A0A2V1J167"/>
<evidence type="ECO:0000256" key="8">
    <source>
        <dbReference type="ARBA" id="ARBA00023170"/>
    </source>
</evidence>
<evidence type="ECO:0000256" key="9">
    <source>
        <dbReference type="ARBA" id="ARBA00023237"/>
    </source>
</evidence>
<proteinExistence type="inferred from homology"/>
<keyword evidence="2 10" id="KW-0813">Transport</keyword>
<dbReference type="InterPro" id="IPR000531">
    <property type="entry name" value="Beta-barrel_TonB"/>
</dbReference>
<dbReference type="PROSITE" id="PS52016">
    <property type="entry name" value="TONB_DEPENDENT_REC_3"/>
    <property type="match status" value="1"/>
</dbReference>
<dbReference type="InterPro" id="IPR008969">
    <property type="entry name" value="CarboxyPept-like_regulatory"/>
</dbReference>
<dbReference type="GO" id="GO:0044718">
    <property type="term" value="P:siderophore transmembrane transport"/>
    <property type="evidence" value="ECO:0007669"/>
    <property type="project" value="TreeGrafter"/>
</dbReference>
<dbReference type="InterPro" id="IPR012910">
    <property type="entry name" value="Plug_dom"/>
</dbReference>
<dbReference type="PANTHER" id="PTHR30069">
    <property type="entry name" value="TONB-DEPENDENT OUTER MEMBRANE RECEPTOR"/>
    <property type="match status" value="1"/>
</dbReference>
<keyword evidence="15" id="KW-1185">Reference proteome</keyword>
<dbReference type="Pfam" id="PF07715">
    <property type="entry name" value="Plug"/>
    <property type="match status" value="1"/>
</dbReference>
<dbReference type="Pfam" id="PF13715">
    <property type="entry name" value="CarbopepD_reg_2"/>
    <property type="match status" value="1"/>
</dbReference>